<dbReference type="PROSITE" id="PS00237">
    <property type="entry name" value="G_PROTEIN_RECEP_F1_1"/>
    <property type="match status" value="1"/>
</dbReference>
<dbReference type="OrthoDB" id="9444602at2759"/>
<feature type="transmembrane region" description="Helical" evidence="7">
    <location>
        <begin position="42"/>
        <end position="65"/>
    </location>
</feature>
<dbReference type="SUPFAM" id="SSF81321">
    <property type="entry name" value="Family A G protein-coupled receptor-like"/>
    <property type="match status" value="1"/>
</dbReference>
<evidence type="ECO:0000256" key="6">
    <source>
        <dbReference type="RuleBase" id="RU000688"/>
    </source>
</evidence>
<dbReference type="GeneID" id="111123222"/>
<comment type="subcellular location">
    <subcellularLocation>
        <location evidence="1">Cell membrane</location>
        <topology evidence="1">Multi-pass membrane protein</topology>
    </subcellularLocation>
</comment>
<comment type="similarity">
    <text evidence="6">Belongs to the G-protein coupled receptor 1 family.</text>
</comment>
<keyword evidence="3 6" id="KW-0812">Transmembrane</keyword>
<feature type="transmembrane region" description="Helical" evidence="7">
    <location>
        <begin position="86"/>
        <end position="102"/>
    </location>
</feature>
<reference evidence="10" key="1">
    <citation type="submission" date="2025-08" db="UniProtKB">
        <authorList>
            <consortium name="RefSeq"/>
        </authorList>
    </citation>
    <scope>IDENTIFICATION</scope>
    <source>
        <tissue evidence="10">Whole sample</tissue>
    </source>
</reference>
<evidence type="ECO:0000256" key="3">
    <source>
        <dbReference type="ARBA" id="ARBA00022692"/>
    </source>
</evidence>
<keyword evidence="6" id="KW-0675">Receptor</keyword>
<name>A0A8B8CZZ0_CRAVI</name>
<dbReference type="AlphaFoldDB" id="A0A8B8CZZ0"/>
<evidence type="ECO:0000256" key="5">
    <source>
        <dbReference type="ARBA" id="ARBA00023136"/>
    </source>
</evidence>
<keyword evidence="4 7" id="KW-1133">Transmembrane helix</keyword>
<gene>
    <name evidence="10" type="primary">LOC111123222</name>
</gene>
<organism evidence="9 10">
    <name type="scientific">Crassostrea virginica</name>
    <name type="common">Eastern oyster</name>
    <dbReference type="NCBI Taxonomy" id="6565"/>
    <lineage>
        <taxon>Eukaryota</taxon>
        <taxon>Metazoa</taxon>
        <taxon>Spiralia</taxon>
        <taxon>Lophotrochozoa</taxon>
        <taxon>Mollusca</taxon>
        <taxon>Bivalvia</taxon>
        <taxon>Autobranchia</taxon>
        <taxon>Pteriomorphia</taxon>
        <taxon>Ostreida</taxon>
        <taxon>Ostreoidea</taxon>
        <taxon>Ostreidae</taxon>
        <taxon>Crassostrea</taxon>
    </lineage>
</organism>
<evidence type="ECO:0000256" key="1">
    <source>
        <dbReference type="ARBA" id="ARBA00004651"/>
    </source>
</evidence>
<keyword evidence="2" id="KW-1003">Cell membrane</keyword>
<proteinExistence type="inferred from homology"/>
<feature type="transmembrane region" description="Helical" evidence="7">
    <location>
        <begin position="183"/>
        <end position="204"/>
    </location>
</feature>
<dbReference type="Pfam" id="PF00001">
    <property type="entry name" value="7tm_1"/>
    <property type="match status" value="1"/>
</dbReference>
<feature type="domain" description="G-protein coupled receptors family 1 profile" evidence="8">
    <location>
        <begin position="56"/>
        <end position="284"/>
    </location>
</feature>
<dbReference type="InterPro" id="IPR000276">
    <property type="entry name" value="GPCR_Rhodpsn"/>
</dbReference>
<dbReference type="KEGG" id="cvn:111123222"/>
<feature type="transmembrane region" description="Helical" evidence="7">
    <location>
        <begin position="265"/>
        <end position="286"/>
    </location>
</feature>
<feature type="transmembrane region" description="Helical" evidence="7">
    <location>
        <begin position="233"/>
        <end position="253"/>
    </location>
</feature>
<feature type="transmembrane region" description="Helical" evidence="7">
    <location>
        <begin position="153"/>
        <end position="171"/>
    </location>
</feature>
<evidence type="ECO:0000259" key="8">
    <source>
        <dbReference type="PROSITE" id="PS50262"/>
    </source>
</evidence>
<sequence>MNALCEGLVQRNSSSYMAVEGIYSLKVEMSTNITRHHNESPLFFVFAVAYFVAACGNVLGFFVLIRCKKLPLQIKVLSINMTVPDFLLGSATGIAYGIQYVYPLSDEGAGVCHAIFDTLTTLSILNITAFGVDRYLSLKFALKYQIYTTKERMIAVCVAMWIFSIVSAVMIQLLQSDALLFKIIIRSVFLSLYVFSYLMILYMYRKHNRGINDLQSLSASRIIHDQMIFCRKIVLITGPHFVLYLLAIVVHVVMCFKENVPVWQMEMVVLSITVITIFINPILYIWRFRECRIQLLLMLCVCNRARQENLLKERNILYQPYLEVQPKEPTERTNVASTHM</sequence>
<dbReference type="GO" id="GO:0004930">
    <property type="term" value="F:G protein-coupled receptor activity"/>
    <property type="evidence" value="ECO:0007669"/>
    <property type="project" value="UniProtKB-KW"/>
</dbReference>
<dbReference type="CDD" id="cd00637">
    <property type="entry name" value="7tm_classA_rhodopsin-like"/>
    <property type="match status" value="1"/>
</dbReference>
<keyword evidence="5 7" id="KW-0472">Membrane</keyword>
<feature type="transmembrane region" description="Helical" evidence="7">
    <location>
        <begin position="108"/>
        <end position="132"/>
    </location>
</feature>
<keyword evidence="6" id="KW-0297">G-protein coupled receptor</keyword>
<evidence type="ECO:0000313" key="9">
    <source>
        <dbReference type="Proteomes" id="UP000694844"/>
    </source>
</evidence>
<evidence type="ECO:0000313" key="10">
    <source>
        <dbReference type="RefSeq" id="XP_022321120.1"/>
    </source>
</evidence>
<evidence type="ECO:0000256" key="7">
    <source>
        <dbReference type="SAM" id="Phobius"/>
    </source>
</evidence>
<evidence type="ECO:0000256" key="4">
    <source>
        <dbReference type="ARBA" id="ARBA00022989"/>
    </source>
</evidence>
<keyword evidence="6" id="KW-0807">Transducer</keyword>
<dbReference type="InterPro" id="IPR017452">
    <property type="entry name" value="GPCR_Rhodpsn_7TM"/>
</dbReference>
<dbReference type="PROSITE" id="PS50262">
    <property type="entry name" value="G_PROTEIN_RECEP_F1_2"/>
    <property type="match status" value="1"/>
</dbReference>
<accession>A0A8B8CZZ0</accession>
<dbReference type="PRINTS" id="PR00237">
    <property type="entry name" value="GPCRRHODOPSN"/>
</dbReference>
<dbReference type="PANTHER" id="PTHR22750">
    <property type="entry name" value="G-PROTEIN COUPLED RECEPTOR"/>
    <property type="match status" value="1"/>
</dbReference>
<dbReference type="GO" id="GO:0005886">
    <property type="term" value="C:plasma membrane"/>
    <property type="evidence" value="ECO:0007669"/>
    <property type="project" value="UniProtKB-SubCell"/>
</dbReference>
<dbReference type="Proteomes" id="UP000694844">
    <property type="component" value="Chromosome 3"/>
</dbReference>
<protein>
    <submittedName>
        <fullName evidence="10">Melanocortin receptor 3-like</fullName>
    </submittedName>
</protein>
<dbReference type="RefSeq" id="XP_022321120.1">
    <property type="nucleotide sequence ID" value="XM_022465412.1"/>
</dbReference>
<evidence type="ECO:0000256" key="2">
    <source>
        <dbReference type="ARBA" id="ARBA00022475"/>
    </source>
</evidence>
<dbReference type="Gene3D" id="1.20.1070.10">
    <property type="entry name" value="Rhodopsin 7-helix transmembrane proteins"/>
    <property type="match status" value="1"/>
</dbReference>
<keyword evidence="9" id="KW-1185">Reference proteome</keyword>